<protein>
    <submittedName>
        <fullName evidence="2">Prophage</fullName>
    </submittedName>
</protein>
<accession>A0AB32ZZ29</accession>
<evidence type="ECO:0000313" key="3">
    <source>
        <dbReference type="Proteomes" id="UP000006296"/>
    </source>
</evidence>
<feature type="domain" description="YagK/YfjJ C-terminal" evidence="1">
    <location>
        <begin position="50"/>
        <end position="226"/>
    </location>
</feature>
<name>A0AB32ZZ29_ALTME</name>
<evidence type="ECO:0000313" key="2">
    <source>
        <dbReference type="EMBL" id="AFT74727.1"/>
    </source>
</evidence>
<dbReference type="Pfam" id="PF11726">
    <property type="entry name" value="YagK_YfjJ_C"/>
    <property type="match status" value="1"/>
</dbReference>
<dbReference type="KEGG" id="amg:AMEC673_10165"/>
<sequence>MFYRQRLKGNKNLHLYHDSHYREIPVQTSKGPLVEEWLEKLYEVFFTQRERHSKVLVLRFDLTFPTFISAGCHSAIDNSVFNAFKRHLRASLDSLGLSHKHSLKYVAAREYDRFVNIPHYHVAIFLNGNAIRSTGSWDMNRDNLYTRIHHAWASALKVQPYQTIGSIHFCDPKHTSSALKVVTKGGSILLERDDLRNYDAVFYACSYLTKEATKNFYDGCQPFLCSRFKKQS</sequence>
<dbReference type="AlphaFoldDB" id="A0AB32ZZ29"/>
<reference evidence="3" key="1">
    <citation type="journal article" date="2012" name="Sci. Rep.">
        <title>Genomes of surface isolates of Alteromonas macleodii: the life of a widespread marine opportunistic copiotroph.</title>
        <authorList>
            <person name="Lopez-Perez M."/>
            <person name="Gonzaga A."/>
            <person name="Martin-Cuadrado A.B."/>
            <person name="Onyshchenko O."/>
            <person name="Ghavidel A."/>
            <person name="Ghai R."/>
            <person name="Rodriguez-Valera F."/>
        </authorList>
    </citation>
    <scope>NUCLEOTIDE SEQUENCE [LARGE SCALE GENOMIC DNA]</scope>
    <source>
        <strain evidence="3">English Channel 673</strain>
    </source>
</reference>
<dbReference type="Proteomes" id="UP000006296">
    <property type="component" value="Chromosome"/>
</dbReference>
<evidence type="ECO:0000259" key="1">
    <source>
        <dbReference type="Pfam" id="PF11726"/>
    </source>
</evidence>
<proteinExistence type="predicted"/>
<organism evidence="2 3">
    <name type="scientific">Alteromonas macleodii (strain English Channel 673)</name>
    <dbReference type="NCBI Taxonomy" id="1004788"/>
    <lineage>
        <taxon>Bacteria</taxon>
        <taxon>Pseudomonadati</taxon>
        <taxon>Pseudomonadota</taxon>
        <taxon>Gammaproteobacteria</taxon>
        <taxon>Alteromonadales</taxon>
        <taxon>Alteromonadaceae</taxon>
        <taxon>Alteromonas/Salinimonas group</taxon>
        <taxon>Alteromonas</taxon>
    </lineage>
</organism>
<gene>
    <name evidence="2" type="ordered locus">AMEC673_10165</name>
</gene>
<dbReference type="InterPro" id="IPR057271">
    <property type="entry name" value="YagK_YfjJ_C"/>
</dbReference>
<dbReference type="EMBL" id="CP003844">
    <property type="protein sequence ID" value="AFT74727.1"/>
    <property type="molecule type" value="Genomic_DNA"/>
</dbReference>